<proteinExistence type="predicted"/>
<dbReference type="Gene3D" id="2.30.30.100">
    <property type="match status" value="1"/>
</dbReference>
<dbReference type="PROSITE" id="PS51257">
    <property type="entry name" value="PROKAR_LIPOPROTEIN"/>
    <property type="match status" value="1"/>
</dbReference>
<evidence type="ECO:0000313" key="1">
    <source>
        <dbReference type="EMBL" id="PZV84586.1"/>
    </source>
</evidence>
<sequence>MLVRLVFFFSLVGFLSSCEKILEVQRFEGPCTIELVDGRTIVTQFSIEILESTGTITYRDDDGKLWSVKADEYSGYSCGN</sequence>
<comment type="caution">
    <text evidence="1">The sequence shown here is derived from an EMBL/GenBank/DDBJ whole genome shotgun (WGS) entry which is preliminary data.</text>
</comment>
<dbReference type="EMBL" id="QKTX01000004">
    <property type="protein sequence ID" value="PZV84586.1"/>
    <property type="molecule type" value="Genomic_DNA"/>
</dbReference>
<dbReference type="OrthoDB" id="827672at2"/>
<accession>A0A326RST8</accession>
<gene>
    <name evidence="1" type="ORF">CLV31_104237</name>
</gene>
<keyword evidence="2" id="KW-1185">Reference proteome</keyword>
<organism evidence="1 2">
    <name type="scientific">Algoriphagus aquaeductus</name>
    <dbReference type="NCBI Taxonomy" id="475299"/>
    <lineage>
        <taxon>Bacteria</taxon>
        <taxon>Pseudomonadati</taxon>
        <taxon>Bacteroidota</taxon>
        <taxon>Cytophagia</taxon>
        <taxon>Cytophagales</taxon>
        <taxon>Cyclobacteriaceae</taxon>
        <taxon>Algoriphagus</taxon>
    </lineage>
</organism>
<name>A0A326RST8_9BACT</name>
<dbReference type="AlphaFoldDB" id="A0A326RST8"/>
<reference evidence="1 2" key="1">
    <citation type="submission" date="2018-06" db="EMBL/GenBank/DDBJ databases">
        <title>Genomic Encyclopedia of Archaeal and Bacterial Type Strains, Phase II (KMG-II): from individual species to whole genera.</title>
        <authorList>
            <person name="Goeker M."/>
        </authorList>
    </citation>
    <scope>NUCLEOTIDE SEQUENCE [LARGE SCALE GENOMIC DNA]</scope>
    <source>
        <strain evidence="1 2">T4</strain>
    </source>
</reference>
<dbReference type="Proteomes" id="UP000248917">
    <property type="component" value="Unassembled WGS sequence"/>
</dbReference>
<protein>
    <submittedName>
        <fullName evidence="1">Uncharacterized protein DUF903</fullName>
    </submittedName>
</protein>
<evidence type="ECO:0000313" key="2">
    <source>
        <dbReference type="Proteomes" id="UP000248917"/>
    </source>
</evidence>